<feature type="region of interest" description="Disordered" evidence="1">
    <location>
        <begin position="35"/>
        <end position="88"/>
    </location>
</feature>
<dbReference type="EMBL" id="KE504124">
    <property type="protein sequence ID" value="EPT05174.1"/>
    <property type="molecule type" value="Genomic_DNA"/>
</dbReference>
<dbReference type="Proteomes" id="UP000015241">
    <property type="component" value="Unassembled WGS sequence"/>
</dbReference>
<gene>
    <name evidence="2" type="ORF">FOMPIDRAFT_1139206</name>
</gene>
<feature type="region of interest" description="Disordered" evidence="1">
    <location>
        <begin position="503"/>
        <end position="541"/>
    </location>
</feature>
<evidence type="ECO:0000313" key="3">
    <source>
        <dbReference type="Proteomes" id="UP000015241"/>
    </source>
</evidence>
<proteinExistence type="predicted"/>
<feature type="compositionally biased region" description="Polar residues" evidence="1">
    <location>
        <begin position="253"/>
        <end position="267"/>
    </location>
</feature>
<feature type="region of interest" description="Disordered" evidence="1">
    <location>
        <begin position="219"/>
        <end position="333"/>
    </location>
</feature>
<accession>S8EQ81</accession>
<name>S8EQ81_FOMSC</name>
<feature type="compositionally biased region" description="Polar residues" evidence="1">
    <location>
        <begin position="275"/>
        <end position="287"/>
    </location>
</feature>
<protein>
    <submittedName>
        <fullName evidence="2">Uncharacterized protein</fullName>
    </submittedName>
</protein>
<sequence>MGLFSRRAEHLDSILPDSQSAVSFRAIRARFYGNGKGKGKERDLDGDSLTYSSTSPSLSSPHVHSDNKSFVSARGTEPRGFHKASRRVASSTSISLARHADAVSEHPGPRSSTDAVTITLAQRLNELATANSENLLSDDEYRLLRQSLFERFASSSQVPTEAPLVPISGGGHGASGSRTSISSVHDRRPSSQFYIESSRVSVQSKSSLTSSIGGFLRRATSKSRRVVSSPSDFNGDTASIHSTGSHADRAHTTPRTLASRASESSFRSGLDRTRTTQLRPIITQSDPGSPARTSRGRKRSGSSAPPSAFHGAPPIFEPASPLPGESLPNDDDVQSAKDIRHHIELVEAEGRRLLDAFNGLELSTLTRRPKRPHLRPPIPLSPSVDNASVHNGDARSLHTTRDVDMQSFKSGGSGARTPSTRRRSPGPTGPRKMHAPHSSSSGTLTSQSPKPVSRKGSVSSISSRGRAGLSIYPGLSAHYGMASSSSVNVARSASHLALATVAEAEGSTGGHRKSSTDDARWFGTDVPPLPGRSPVKNPVHAEDEDIKAMEVELADIRRRRVEVTARYEARLEYLRARLKGAELREKVMRK</sequence>
<feature type="compositionally biased region" description="Basic and acidic residues" evidence="1">
    <location>
        <begin position="392"/>
        <end position="404"/>
    </location>
</feature>
<feature type="compositionally biased region" description="Low complexity" evidence="1">
    <location>
        <begin position="48"/>
        <end position="62"/>
    </location>
</feature>
<dbReference type="AlphaFoldDB" id="S8EQ81"/>
<dbReference type="HOGENOM" id="CLU_024697_0_0_1"/>
<feature type="region of interest" description="Disordered" evidence="1">
    <location>
        <begin position="368"/>
        <end position="466"/>
    </location>
</feature>
<feature type="region of interest" description="Disordered" evidence="1">
    <location>
        <begin position="162"/>
        <end position="189"/>
    </location>
</feature>
<evidence type="ECO:0000256" key="1">
    <source>
        <dbReference type="SAM" id="MobiDB-lite"/>
    </source>
</evidence>
<reference evidence="2 3" key="1">
    <citation type="journal article" date="2012" name="Science">
        <title>The Paleozoic origin of enzymatic lignin decomposition reconstructed from 31 fungal genomes.</title>
        <authorList>
            <person name="Floudas D."/>
            <person name="Binder M."/>
            <person name="Riley R."/>
            <person name="Barry K."/>
            <person name="Blanchette R.A."/>
            <person name="Henrissat B."/>
            <person name="Martinez A.T."/>
            <person name="Otillar R."/>
            <person name="Spatafora J.W."/>
            <person name="Yadav J.S."/>
            <person name="Aerts A."/>
            <person name="Benoit I."/>
            <person name="Boyd A."/>
            <person name="Carlson A."/>
            <person name="Copeland A."/>
            <person name="Coutinho P.M."/>
            <person name="de Vries R.P."/>
            <person name="Ferreira P."/>
            <person name="Findley K."/>
            <person name="Foster B."/>
            <person name="Gaskell J."/>
            <person name="Glotzer D."/>
            <person name="Gorecki P."/>
            <person name="Heitman J."/>
            <person name="Hesse C."/>
            <person name="Hori C."/>
            <person name="Igarashi K."/>
            <person name="Jurgens J.A."/>
            <person name="Kallen N."/>
            <person name="Kersten P."/>
            <person name="Kohler A."/>
            <person name="Kuees U."/>
            <person name="Kumar T.K.A."/>
            <person name="Kuo A."/>
            <person name="LaButti K."/>
            <person name="Larrondo L.F."/>
            <person name="Lindquist E."/>
            <person name="Ling A."/>
            <person name="Lombard V."/>
            <person name="Lucas S."/>
            <person name="Lundell T."/>
            <person name="Martin R."/>
            <person name="McLaughlin D.J."/>
            <person name="Morgenstern I."/>
            <person name="Morin E."/>
            <person name="Murat C."/>
            <person name="Nagy L.G."/>
            <person name="Nolan M."/>
            <person name="Ohm R.A."/>
            <person name="Patyshakuliyeva A."/>
            <person name="Rokas A."/>
            <person name="Ruiz-Duenas F.J."/>
            <person name="Sabat G."/>
            <person name="Salamov A."/>
            <person name="Samejima M."/>
            <person name="Schmutz J."/>
            <person name="Slot J.C."/>
            <person name="St John F."/>
            <person name="Stenlid J."/>
            <person name="Sun H."/>
            <person name="Sun S."/>
            <person name="Syed K."/>
            <person name="Tsang A."/>
            <person name="Wiebenga A."/>
            <person name="Young D."/>
            <person name="Pisabarro A."/>
            <person name="Eastwood D.C."/>
            <person name="Martin F."/>
            <person name="Cullen D."/>
            <person name="Grigoriev I.V."/>
            <person name="Hibbett D.S."/>
        </authorList>
    </citation>
    <scope>NUCLEOTIDE SEQUENCE</scope>
    <source>
        <strain evidence="3">FP-58527</strain>
    </source>
</reference>
<feature type="compositionally biased region" description="Polar residues" evidence="1">
    <location>
        <begin position="226"/>
        <end position="245"/>
    </location>
</feature>
<keyword evidence="3" id="KW-1185">Reference proteome</keyword>
<dbReference type="InParanoid" id="S8EQ81"/>
<dbReference type="eggNOG" id="ENOG502SENF">
    <property type="taxonomic scope" value="Eukaryota"/>
</dbReference>
<dbReference type="STRING" id="743788.S8EQ81"/>
<evidence type="ECO:0000313" key="2">
    <source>
        <dbReference type="EMBL" id="EPT05174.1"/>
    </source>
</evidence>
<dbReference type="OrthoDB" id="3367070at2759"/>
<feature type="compositionally biased region" description="Low complexity" evidence="1">
    <location>
        <begin position="438"/>
        <end position="466"/>
    </location>
</feature>
<organism evidence="2 3">
    <name type="scientific">Fomitopsis schrenkii</name>
    <name type="common">Brown rot fungus</name>
    <dbReference type="NCBI Taxonomy" id="2126942"/>
    <lineage>
        <taxon>Eukaryota</taxon>
        <taxon>Fungi</taxon>
        <taxon>Dikarya</taxon>
        <taxon>Basidiomycota</taxon>
        <taxon>Agaricomycotina</taxon>
        <taxon>Agaricomycetes</taxon>
        <taxon>Polyporales</taxon>
        <taxon>Fomitopsis</taxon>
    </lineage>
</organism>